<dbReference type="PANTHER" id="PTHR47960">
    <property type="entry name" value="DEAD-BOX ATP-DEPENDENT RNA HELICASE 50"/>
    <property type="match status" value="1"/>
</dbReference>
<dbReference type="AlphaFoldDB" id="A0A8E2DSB2"/>
<keyword evidence="4" id="KW-0347">Helicase</keyword>
<keyword evidence="3" id="KW-0378">Hydrolase</keyword>
<feature type="domain" description="Helicase ATP-binding" evidence="8">
    <location>
        <begin position="37"/>
        <end position="213"/>
    </location>
</feature>
<keyword evidence="11" id="KW-1185">Reference proteome</keyword>
<dbReference type="EC" id="3.6.4.13" evidence="1"/>
<dbReference type="InterPro" id="IPR001650">
    <property type="entry name" value="Helicase_C-like"/>
</dbReference>
<dbReference type="OrthoDB" id="10256233at2759"/>
<evidence type="ECO:0000259" key="9">
    <source>
        <dbReference type="PROSITE" id="PS51194"/>
    </source>
</evidence>
<evidence type="ECO:0000256" key="6">
    <source>
        <dbReference type="ARBA" id="ARBA00047984"/>
    </source>
</evidence>
<sequence length="499" mass="55672">MSFFKVGQVPESMLLLFFLANASCINSIFLRRSLGLVLAMLSKHYELRGKDGEQGHATSLMIVPHRDLAYQFKYWIERIWGHVPPPKQQLSNLVQVLARNSAFPLEQQVSELHSRRPEIVITTPQALHDILEHDDTALNLQKIATVVVDEVDYLIETLPTSGDKYTKAKAMRVMRRHPSLTRLILERIYETGGSKYPQLIMATATLRTPLRYLVIVRSRWFRDAQIARRMTSVTSKEEGSQFATQRLQKAITYSPNRPSVHHHALVIAPSGDVSNIGMATTLPSEEDQVKQVTSSEGRIDQSTSSSSVTMDGQMQQLLDVPEVVEFETTTSPFNPDALEAIAAAFALDVPRVALLVLQPMSAVQRCIYELRKMGINAHGVDLLQKEGGAAYLLRGGSTTVADNPALLVTTLAAVRGIDLPDLSHVFMLGIPEDQREDSYVHVAGRVGRAGQGGKVITVLEKQRRVNLPKGKVSWQDEPQIMSRLFQSLRIQPTKFAHFP</sequence>
<dbReference type="InterPro" id="IPR014001">
    <property type="entry name" value="Helicase_ATP-bd"/>
</dbReference>
<dbReference type="SMART" id="SM00490">
    <property type="entry name" value="HELICc"/>
    <property type="match status" value="1"/>
</dbReference>
<keyword evidence="7" id="KW-0472">Membrane</keyword>
<protein>
    <recommendedName>
        <fullName evidence="1">RNA helicase</fullName>
        <ecNumber evidence="1">3.6.4.13</ecNumber>
    </recommendedName>
</protein>
<dbReference type="PROSITE" id="PS51192">
    <property type="entry name" value="HELICASE_ATP_BIND_1"/>
    <property type="match status" value="1"/>
</dbReference>
<keyword evidence="7" id="KW-0812">Transmembrane</keyword>
<dbReference type="SUPFAM" id="SSF52540">
    <property type="entry name" value="P-loop containing nucleoside triphosphate hydrolases"/>
    <property type="match status" value="1"/>
</dbReference>
<keyword evidence="7" id="KW-1133">Transmembrane helix</keyword>
<evidence type="ECO:0000256" key="2">
    <source>
        <dbReference type="ARBA" id="ARBA00022741"/>
    </source>
</evidence>
<feature type="transmembrane region" description="Helical" evidence="7">
    <location>
        <begin position="12"/>
        <end position="30"/>
    </location>
</feature>
<evidence type="ECO:0000256" key="1">
    <source>
        <dbReference type="ARBA" id="ARBA00012552"/>
    </source>
</evidence>
<dbReference type="GO" id="GO:0005524">
    <property type="term" value="F:ATP binding"/>
    <property type="evidence" value="ECO:0007669"/>
    <property type="project" value="UniProtKB-KW"/>
</dbReference>
<evidence type="ECO:0000256" key="5">
    <source>
        <dbReference type="ARBA" id="ARBA00022840"/>
    </source>
</evidence>
<reference evidence="10 11" key="1">
    <citation type="submission" date="2016-07" db="EMBL/GenBank/DDBJ databases">
        <title>Draft genome of the white-rot fungus Obba rivulosa 3A-2.</title>
        <authorList>
            <consortium name="DOE Joint Genome Institute"/>
            <person name="Miettinen O."/>
            <person name="Riley R."/>
            <person name="Acob R."/>
            <person name="Barry K."/>
            <person name="Cullen D."/>
            <person name="De Vries R."/>
            <person name="Hainaut M."/>
            <person name="Hatakka A."/>
            <person name="Henrissat B."/>
            <person name="Hilden K."/>
            <person name="Kuo R."/>
            <person name="Labutti K."/>
            <person name="Lipzen A."/>
            <person name="Makela M.R."/>
            <person name="Sandor L."/>
            <person name="Spatafora J.W."/>
            <person name="Grigoriev I.V."/>
            <person name="Hibbett D.S."/>
        </authorList>
    </citation>
    <scope>NUCLEOTIDE SEQUENCE [LARGE SCALE GENOMIC DNA]</scope>
    <source>
        <strain evidence="10 11">3A-2</strain>
    </source>
</reference>
<feature type="domain" description="Helicase C-terminal" evidence="9">
    <location>
        <begin position="313"/>
        <end position="496"/>
    </location>
</feature>
<evidence type="ECO:0000313" key="11">
    <source>
        <dbReference type="Proteomes" id="UP000250043"/>
    </source>
</evidence>
<proteinExistence type="predicted"/>
<dbReference type="EMBL" id="KV722341">
    <property type="protein sequence ID" value="OCH94786.1"/>
    <property type="molecule type" value="Genomic_DNA"/>
</dbReference>
<accession>A0A8E2DSB2</accession>
<evidence type="ECO:0000256" key="3">
    <source>
        <dbReference type="ARBA" id="ARBA00022801"/>
    </source>
</evidence>
<gene>
    <name evidence="10" type="ORF">OBBRIDRAFT_79711</name>
</gene>
<organism evidence="10 11">
    <name type="scientific">Obba rivulosa</name>
    <dbReference type="NCBI Taxonomy" id="1052685"/>
    <lineage>
        <taxon>Eukaryota</taxon>
        <taxon>Fungi</taxon>
        <taxon>Dikarya</taxon>
        <taxon>Basidiomycota</taxon>
        <taxon>Agaricomycotina</taxon>
        <taxon>Agaricomycetes</taxon>
        <taxon>Polyporales</taxon>
        <taxon>Gelatoporiaceae</taxon>
        <taxon>Obba</taxon>
    </lineage>
</organism>
<name>A0A8E2DSB2_9APHY</name>
<evidence type="ECO:0000256" key="7">
    <source>
        <dbReference type="SAM" id="Phobius"/>
    </source>
</evidence>
<evidence type="ECO:0000313" key="10">
    <source>
        <dbReference type="EMBL" id="OCH94786.1"/>
    </source>
</evidence>
<evidence type="ECO:0000256" key="4">
    <source>
        <dbReference type="ARBA" id="ARBA00022806"/>
    </source>
</evidence>
<comment type="catalytic activity">
    <reaction evidence="6">
        <text>ATP + H2O = ADP + phosphate + H(+)</text>
        <dbReference type="Rhea" id="RHEA:13065"/>
        <dbReference type="ChEBI" id="CHEBI:15377"/>
        <dbReference type="ChEBI" id="CHEBI:15378"/>
        <dbReference type="ChEBI" id="CHEBI:30616"/>
        <dbReference type="ChEBI" id="CHEBI:43474"/>
        <dbReference type="ChEBI" id="CHEBI:456216"/>
        <dbReference type="EC" id="3.6.4.13"/>
    </reaction>
</comment>
<keyword evidence="2" id="KW-0547">Nucleotide-binding</keyword>
<dbReference type="Pfam" id="PF00271">
    <property type="entry name" value="Helicase_C"/>
    <property type="match status" value="1"/>
</dbReference>
<keyword evidence="5" id="KW-0067">ATP-binding</keyword>
<dbReference type="InterPro" id="IPR027417">
    <property type="entry name" value="P-loop_NTPase"/>
</dbReference>
<evidence type="ECO:0000259" key="8">
    <source>
        <dbReference type="PROSITE" id="PS51192"/>
    </source>
</evidence>
<dbReference type="GO" id="GO:0003676">
    <property type="term" value="F:nucleic acid binding"/>
    <property type="evidence" value="ECO:0007669"/>
    <property type="project" value="InterPro"/>
</dbReference>
<dbReference type="PROSITE" id="PS51194">
    <property type="entry name" value="HELICASE_CTER"/>
    <property type="match status" value="1"/>
</dbReference>
<dbReference type="InterPro" id="IPR011545">
    <property type="entry name" value="DEAD/DEAH_box_helicase_dom"/>
</dbReference>
<dbReference type="Pfam" id="PF00270">
    <property type="entry name" value="DEAD"/>
    <property type="match status" value="1"/>
</dbReference>
<dbReference type="Gene3D" id="3.40.50.300">
    <property type="entry name" value="P-loop containing nucleotide triphosphate hydrolases"/>
    <property type="match status" value="2"/>
</dbReference>
<dbReference type="GO" id="GO:0016787">
    <property type="term" value="F:hydrolase activity"/>
    <property type="evidence" value="ECO:0007669"/>
    <property type="project" value="UniProtKB-KW"/>
</dbReference>
<dbReference type="GO" id="GO:0003724">
    <property type="term" value="F:RNA helicase activity"/>
    <property type="evidence" value="ECO:0007669"/>
    <property type="project" value="UniProtKB-EC"/>
</dbReference>
<dbReference type="Proteomes" id="UP000250043">
    <property type="component" value="Unassembled WGS sequence"/>
</dbReference>